<evidence type="ECO:0000313" key="1">
    <source>
        <dbReference type="EMBL" id="GAA2577612.1"/>
    </source>
</evidence>
<dbReference type="EMBL" id="BAAARI010000011">
    <property type="protein sequence ID" value="GAA2577612.1"/>
    <property type="molecule type" value="Genomic_DNA"/>
</dbReference>
<dbReference type="Proteomes" id="UP001500274">
    <property type="component" value="Unassembled WGS sequence"/>
</dbReference>
<comment type="caution">
    <text evidence="1">The sequence shown here is derived from an EMBL/GenBank/DDBJ whole genome shotgun (WGS) entry which is preliminary data.</text>
</comment>
<evidence type="ECO:0000313" key="2">
    <source>
        <dbReference type="Proteomes" id="UP001500274"/>
    </source>
</evidence>
<organism evidence="1 2">
    <name type="scientific">Microbacterium binotii</name>
    <dbReference type="NCBI Taxonomy" id="462710"/>
    <lineage>
        <taxon>Bacteria</taxon>
        <taxon>Bacillati</taxon>
        <taxon>Actinomycetota</taxon>
        <taxon>Actinomycetes</taxon>
        <taxon>Micrococcales</taxon>
        <taxon>Microbacteriaceae</taxon>
        <taxon>Microbacterium</taxon>
    </lineage>
</organism>
<protein>
    <submittedName>
        <fullName evidence="1">Uncharacterized protein</fullName>
    </submittedName>
</protein>
<name>A0ABN3PD44_9MICO</name>
<gene>
    <name evidence="1" type="ORF">GCM10009862_16150</name>
</gene>
<keyword evidence="2" id="KW-1185">Reference proteome</keyword>
<proteinExistence type="predicted"/>
<accession>A0ABN3PD44</accession>
<dbReference type="RefSeq" id="WP_344228438.1">
    <property type="nucleotide sequence ID" value="NZ_BAAARI010000011.1"/>
</dbReference>
<reference evidence="1 2" key="1">
    <citation type="journal article" date="2019" name="Int. J. Syst. Evol. Microbiol.">
        <title>The Global Catalogue of Microorganisms (GCM) 10K type strain sequencing project: providing services to taxonomists for standard genome sequencing and annotation.</title>
        <authorList>
            <consortium name="The Broad Institute Genomics Platform"/>
            <consortium name="The Broad Institute Genome Sequencing Center for Infectious Disease"/>
            <person name="Wu L."/>
            <person name="Ma J."/>
        </authorList>
    </citation>
    <scope>NUCLEOTIDE SEQUENCE [LARGE SCALE GENOMIC DNA]</scope>
    <source>
        <strain evidence="1 2">JCM 16365</strain>
    </source>
</reference>
<sequence>MSKTQDAEFVRNDAIETILSAVEYGLLDGATYFMEGDVLRAETYGEDGEPEAQWVIEIVARPFEGSGS</sequence>